<feature type="compositionally biased region" description="Low complexity" evidence="2">
    <location>
        <begin position="636"/>
        <end position="652"/>
    </location>
</feature>
<keyword evidence="6" id="KW-1185">Reference proteome</keyword>
<dbReference type="Gene3D" id="2.170.300.10">
    <property type="entry name" value="Tie2 ligand-binding domain superfamily"/>
    <property type="match status" value="1"/>
</dbReference>
<protein>
    <recommendedName>
        <fullName evidence="4">EGF-like domain-containing protein</fullName>
    </recommendedName>
</protein>
<dbReference type="SMART" id="SM00181">
    <property type="entry name" value="EGF"/>
    <property type="match status" value="6"/>
</dbReference>
<gene>
    <name evidence="5" type="ORF">RRG08_054592</name>
</gene>
<feature type="transmembrane region" description="Helical" evidence="3">
    <location>
        <begin position="269"/>
        <end position="292"/>
    </location>
</feature>
<accession>A0AAE1E982</accession>
<dbReference type="AlphaFoldDB" id="A0AAE1E982"/>
<evidence type="ECO:0000313" key="6">
    <source>
        <dbReference type="Proteomes" id="UP001283361"/>
    </source>
</evidence>
<keyword evidence="3" id="KW-0812">Transmembrane</keyword>
<dbReference type="PANTHER" id="PTHR24043">
    <property type="entry name" value="SCAVENGER RECEPTOR CLASS F"/>
    <property type="match status" value="1"/>
</dbReference>
<dbReference type="InterPro" id="IPR002049">
    <property type="entry name" value="LE_dom"/>
</dbReference>
<feature type="domain" description="EGF-like" evidence="4">
    <location>
        <begin position="79"/>
        <end position="109"/>
    </location>
</feature>
<dbReference type="Proteomes" id="UP001283361">
    <property type="component" value="Unassembled WGS sequence"/>
</dbReference>
<feature type="compositionally biased region" description="Polar residues" evidence="2">
    <location>
        <begin position="658"/>
        <end position="673"/>
    </location>
</feature>
<comment type="caution">
    <text evidence="5">The sequence shown here is derived from an EMBL/GenBank/DDBJ whole genome shotgun (WGS) entry which is preliminary data.</text>
</comment>
<feature type="domain" description="EGF-like" evidence="4">
    <location>
        <begin position="174"/>
        <end position="215"/>
    </location>
</feature>
<feature type="region of interest" description="Disordered" evidence="2">
    <location>
        <begin position="824"/>
        <end position="844"/>
    </location>
</feature>
<feature type="domain" description="EGF-like" evidence="4">
    <location>
        <begin position="48"/>
        <end position="77"/>
    </location>
</feature>
<keyword evidence="3" id="KW-0472">Membrane</keyword>
<dbReference type="SUPFAM" id="SSF57184">
    <property type="entry name" value="Growth factor receptor domain"/>
    <property type="match status" value="1"/>
</dbReference>
<evidence type="ECO:0000313" key="5">
    <source>
        <dbReference type="EMBL" id="KAK3797563.1"/>
    </source>
</evidence>
<sequence>MTRTIQSTEKTCTEQCSGMCLDLRCSEMTYKSCSSCALGYKGKLCQERCPSGCLDGCHAESGLCLNCPAGSYGPECQFTCPQNCLDGKCSNSSGTCETCAVGYRGKDCEEKCPQGFYGNSCGTLCAKTCKGGYCNAVTGHCLEGCKPGYFGIYCDRACPAKTYGQNCLSNCPATCAEGLPCKHETGECVSGCLSGFWGAYCNKTCPANKYGTNCNFNCSQACFHSLCNAFSGTCLTCEEPFYGSLCQYKIDINGIQQGALDTEVSPYEAVLMIGGIVLVGVLMWIGVAYLLLHQRKRILRDAAKGVDPRTLQWGMFPNNQGFKRAVKLYDKKWARVGGGDAEISSNKKLRNEKKTKPYLEYKRQKMMFKANKKLWWWTNPRGEKLIPPDEEDLERVEKWLERYHGTEHLTKDQASKTSKFEQAYYKNETRDSSGKFNPDDDVEDDTKITGQNKSSWSFNQETVKTMALPSTEFIASQGQQEKLHWPSEDPIGQEGTSLAIGTRETSTLISHTMVDQSIHQAKIQQSIGRFLSNDSMPIRKDTIYLHPEPRSKCQDIRMVPKCLRETSRVKWIRDRMYRSSEIQKPNSKTTIENITSTSTSATISNPDSTVSSSSSTSSGSSTVTYTNTSWRTNNQESVYTSSEESTYSSSSEDVGETSEGSSVSTMVTSQKDQNAVGDIPPFFETGLGANAKPYMKNIREETTSNERDPPGLLQRFYRMFRRKKKNSEQEKSYPDQTTVRSIPGAGGLLRPFSNKFLINRLETWERNRGMEVNINDGMMEVTSTKSKRINQDLRRTGPSKKISMDNDSSWVTTDLSDKYNKRYYSTSKQSSRSTDADPRTTTAFTGDKYSKSVFTVGTSEEDLTDVPSAMVTDTVKDGETTIKHV</sequence>
<evidence type="ECO:0000256" key="1">
    <source>
        <dbReference type="ARBA" id="ARBA00022536"/>
    </source>
</evidence>
<feature type="region of interest" description="Disordered" evidence="2">
    <location>
        <begin position="723"/>
        <end position="744"/>
    </location>
</feature>
<name>A0AAE1E982_9GAST</name>
<feature type="domain" description="EGF-like" evidence="4">
    <location>
        <begin position="124"/>
        <end position="155"/>
    </location>
</feature>
<keyword evidence="3" id="KW-1133">Transmembrane helix</keyword>
<organism evidence="5 6">
    <name type="scientific">Elysia crispata</name>
    <name type="common">lettuce slug</name>
    <dbReference type="NCBI Taxonomy" id="231223"/>
    <lineage>
        <taxon>Eukaryota</taxon>
        <taxon>Metazoa</taxon>
        <taxon>Spiralia</taxon>
        <taxon>Lophotrochozoa</taxon>
        <taxon>Mollusca</taxon>
        <taxon>Gastropoda</taxon>
        <taxon>Heterobranchia</taxon>
        <taxon>Euthyneura</taxon>
        <taxon>Panpulmonata</taxon>
        <taxon>Sacoglossa</taxon>
        <taxon>Placobranchoidea</taxon>
        <taxon>Plakobranchidae</taxon>
        <taxon>Elysia</taxon>
    </lineage>
</organism>
<dbReference type="InterPro" id="IPR042635">
    <property type="entry name" value="MEGF10/SREC1/2-like"/>
</dbReference>
<feature type="domain" description="EGF-like" evidence="4">
    <location>
        <begin position="217"/>
        <end position="247"/>
    </location>
</feature>
<evidence type="ECO:0000259" key="4">
    <source>
        <dbReference type="SMART" id="SM00181"/>
    </source>
</evidence>
<dbReference type="PANTHER" id="PTHR24043:SF8">
    <property type="entry name" value="EGF-LIKE DOMAIN-CONTAINING PROTEIN"/>
    <property type="match status" value="1"/>
</dbReference>
<evidence type="ECO:0000256" key="3">
    <source>
        <dbReference type="SAM" id="Phobius"/>
    </source>
</evidence>
<dbReference type="EMBL" id="JAWDGP010000750">
    <property type="protein sequence ID" value="KAK3797563.1"/>
    <property type="molecule type" value="Genomic_DNA"/>
</dbReference>
<feature type="region of interest" description="Disordered" evidence="2">
    <location>
        <begin position="597"/>
        <end position="689"/>
    </location>
</feature>
<reference evidence="5" key="1">
    <citation type="journal article" date="2023" name="G3 (Bethesda)">
        <title>A reference genome for the long-term kleptoplast-retaining sea slug Elysia crispata morphotype clarki.</title>
        <authorList>
            <person name="Eastman K.E."/>
            <person name="Pendleton A.L."/>
            <person name="Shaikh M.A."/>
            <person name="Suttiyut T."/>
            <person name="Ogas R."/>
            <person name="Tomko P."/>
            <person name="Gavelis G."/>
            <person name="Widhalm J.R."/>
            <person name="Wisecaver J.H."/>
        </authorList>
    </citation>
    <scope>NUCLEOTIDE SEQUENCE</scope>
    <source>
        <strain evidence="5">ECLA1</strain>
    </source>
</reference>
<dbReference type="GO" id="GO:0005044">
    <property type="term" value="F:scavenger receptor activity"/>
    <property type="evidence" value="ECO:0007669"/>
    <property type="project" value="InterPro"/>
</dbReference>
<dbReference type="InterPro" id="IPR000742">
    <property type="entry name" value="EGF"/>
</dbReference>
<feature type="compositionally biased region" description="Low complexity" evidence="2">
    <location>
        <begin position="597"/>
        <end position="629"/>
    </location>
</feature>
<proteinExistence type="predicted"/>
<evidence type="ECO:0000256" key="2">
    <source>
        <dbReference type="SAM" id="MobiDB-lite"/>
    </source>
</evidence>
<feature type="region of interest" description="Disordered" evidence="2">
    <location>
        <begin position="427"/>
        <end position="452"/>
    </location>
</feature>
<dbReference type="CDD" id="cd00055">
    <property type="entry name" value="EGF_Lam"/>
    <property type="match status" value="1"/>
</dbReference>
<dbReference type="InterPro" id="IPR009030">
    <property type="entry name" value="Growth_fac_rcpt_cys_sf"/>
</dbReference>
<feature type="domain" description="EGF-like" evidence="4">
    <location>
        <begin position="11"/>
        <end position="46"/>
    </location>
</feature>
<keyword evidence="1" id="KW-0245">EGF-like domain</keyword>